<evidence type="ECO:0000256" key="1">
    <source>
        <dbReference type="SAM" id="MobiDB-lite"/>
    </source>
</evidence>
<dbReference type="AlphaFoldDB" id="A0AAW0TEB2"/>
<sequence length="107" mass="11313">MNASPGAVGDHSLSLGTPFSYKLPAKYLPQGAACTASLSHKDPGRYLPQGTVCTVFQTHKVPAKDLTWGTACTVHQTHKVPGRAVPAQSPRHTRSLAGQCQHSPPDT</sequence>
<feature type="compositionally biased region" description="Polar residues" evidence="1">
    <location>
        <begin position="96"/>
        <end position="107"/>
    </location>
</feature>
<dbReference type="EMBL" id="JARAKH010000032">
    <property type="protein sequence ID" value="KAK8385696.1"/>
    <property type="molecule type" value="Genomic_DNA"/>
</dbReference>
<comment type="caution">
    <text evidence="2">The sequence shown here is derived from an EMBL/GenBank/DDBJ whole genome shotgun (WGS) entry which is preliminary data.</text>
</comment>
<evidence type="ECO:0000313" key="3">
    <source>
        <dbReference type="Proteomes" id="UP001487740"/>
    </source>
</evidence>
<dbReference type="Proteomes" id="UP001487740">
    <property type="component" value="Unassembled WGS sequence"/>
</dbReference>
<accession>A0AAW0TEB2</accession>
<evidence type="ECO:0000313" key="2">
    <source>
        <dbReference type="EMBL" id="KAK8385696.1"/>
    </source>
</evidence>
<reference evidence="2 3" key="1">
    <citation type="submission" date="2023-03" db="EMBL/GenBank/DDBJ databases">
        <title>High-quality genome of Scylla paramamosain provides insights in environmental adaptation.</title>
        <authorList>
            <person name="Zhang L."/>
        </authorList>
    </citation>
    <scope>NUCLEOTIDE SEQUENCE [LARGE SCALE GENOMIC DNA]</scope>
    <source>
        <strain evidence="2">LZ_2023a</strain>
        <tissue evidence="2">Muscle</tissue>
    </source>
</reference>
<organism evidence="2 3">
    <name type="scientific">Scylla paramamosain</name>
    <name type="common">Mud crab</name>
    <dbReference type="NCBI Taxonomy" id="85552"/>
    <lineage>
        <taxon>Eukaryota</taxon>
        <taxon>Metazoa</taxon>
        <taxon>Ecdysozoa</taxon>
        <taxon>Arthropoda</taxon>
        <taxon>Crustacea</taxon>
        <taxon>Multicrustacea</taxon>
        <taxon>Malacostraca</taxon>
        <taxon>Eumalacostraca</taxon>
        <taxon>Eucarida</taxon>
        <taxon>Decapoda</taxon>
        <taxon>Pleocyemata</taxon>
        <taxon>Brachyura</taxon>
        <taxon>Eubrachyura</taxon>
        <taxon>Portunoidea</taxon>
        <taxon>Portunidae</taxon>
        <taxon>Portuninae</taxon>
        <taxon>Scylla</taxon>
    </lineage>
</organism>
<protein>
    <submittedName>
        <fullName evidence="2">Uncharacterized protein</fullName>
    </submittedName>
</protein>
<keyword evidence="3" id="KW-1185">Reference proteome</keyword>
<gene>
    <name evidence="2" type="ORF">O3P69_016463</name>
</gene>
<proteinExistence type="predicted"/>
<feature type="region of interest" description="Disordered" evidence="1">
    <location>
        <begin position="80"/>
        <end position="107"/>
    </location>
</feature>
<name>A0AAW0TEB2_SCYPA</name>